<keyword evidence="1" id="KW-1133">Transmembrane helix</keyword>
<reference evidence="2 3" key="1">
    <citation type="submission" date="2017-02" db="EMBL/GenBank/DDBJ databases">
        <title>Genome sequence of Clostridium beijerinckii Br21.</title>
        <authorList>
            <person name="Fonseca B.C."/>
            <person name="Guazzaroni M.E."/>
            <person name="Riano-Pachon D.M."/>
            <person name="Reginatto V."/>
        </authorList>
    </citation>
    <scope>NUCLEOTIDE SEQUENCE [LARGE SCALE GENOMIC DNA]</scope>
    <source>
        <strain evidence="2 3">Br21</strain>
    </source>
</reference>
<name>A0A1S9N3X9_CLOBE</name>
<accession>A0A1S9N3X9</accession>
<sequence>MAYMINDLYNLTLVLLRGCIVTVLVTGVYIIGIIKYTKKYRTPFVDVEKIKINNMTNKENI</sequence>
<gene>
    <name evidence="2" type="ORF">CBEIBR21_17990</name>
</gene>
<keyword evidence="1" id="KW-0472">Membrane</keyword>
<protein>
    <submittedName>
        <fullName evidence="2">Uncharacterized protein</fullName>
    </submittedName>
</protein>
<dbReference type="AlphaFoldDB" id="A0A1S9N3X9"/>
<proteinExistence type="predicted"/>
<evidence type="ECO:0000256" key="1">
    <source>
        <dbReference type="SAM" id="Phobius"/>
    </source>
</evidence>
<organism evidence="2 3">
    <name type="scientific">Clostridium beijerinckii</name>
    <name type="common">Clostridium MP</name>
    <dbReference type="NCBI Taxonomy" id="1520"/>
    <lineage>
        <taxon>Bacteria</taxon>
        <taxon>Bacillati</taxon>
        <taxon>Bacillota</taxon>
        <taxon>Clostridia</taxon>
        <taxon>Eubacteriales</taxon>
        <taxon>Clostridiaceae</taxon>
        <taxon>Clostridium</taxon>
    </lineage>
</organism>
<comment type="caution">
    <text evidence="2">The sequence shown here is derived from an EMBL/GenBank/DDBJ whole genome shotgun (WGS) entry which is preliminary data.</text>
</comment>
<keyword evidence="1" id="KW-0812">Transmembrane</keyword>
<evidence type="ECO:0000313" key="3">
    <source>
        <dbReference type="Proteomes" id="UP000190959"/>
    </source>
</evidence>
<feature type="transmembrane region" description="Helical" evidence="1">
    <location>
        <begin position="12"/>
        <end position="34"/>
    </location>
</feature>
<evidence type="ECO:0000313" key="2">
    <source>
        <dbReference type="EMBL" id="OOP72142.1"/>
    </source>
</evidence>
<dbReference type="RefSeq" id="WP_078116537.1">
    <property type="nucleotide sequence ID" value="NZ_MWMH01000006.1"/>
</dbReference>
<dbReference type="Proteomes" id="UP000190959">
    <property type="component" value="Unassembled WGS sequence"/>
</dbReference>
<dbReference type="EMBL" id="MWMH01000006">
    <property type="protein sequence ID" value="OOP72142.1"/>
    <property type="molecule type" value="Genomic_DNA"/>
</dbReference>